<feature type="short sequence motif" description="Histidine triad motif" evidence="2 3">
    <location>
        <begin position="91"/>
        <end position="95"/>
    </location>
</feature>
<accession>B3ESB3</accession>
<dbReference type="HOGENOM" id="CLU_056776_3_1_10"/>
<evidence type="ECO:0000313" key="6">
    <source>
        <dbReference type="Proteomes" id="UP000001227"/>
    </source>
</evidence>
<dbReference type="RefSeq" id="WP_012472887.1">
    <property type="nucleotide sequence ID" value="NC_010830.1"/>
</dbReference>
<evidence type="ECO:0000256" key="1">
    <source>
        <dbReference type="PIRSR" id="PIRSR601310-1"/>
    </source>
</evidence>
<dbReference type="Proteomes" id="UP000001227">
    <property type="component" value="Chromosome"/>
</dbReference>
<dbReference type="Gene3D" id="3.30.428.10">
    <property type="entry name" value="HIT-like"/>
    <property type="match status" value="1"/>
</dbReference>
<evidence type="ECO:0000256" key="2">
    <source>
        <dbReference type="PIRSR" id="PIRSR601310-3"/>
    </source>
</evidence>
<organism evidence="5 6">
    <name type="scientific">Amoebophilus asiaticus (strain 5a2)</name>
    <dbReference type="NCBI Taxonomy" id="452471"/>
    <lineage>
        <taxon>Bacteria</taxon>
        <taxon>Pseudomonadati</taxon>
        <taxon>Bacteroidota</taxon>
        <taxon>Cytophagia</taxon>
        <taxon>Cytophagales</taxon>
        <taxon>Amoebophilaceae</taxon>
        <taxon>Candidatus Amoebophilus</taxon>
    </lineage>
</organism>
<dbReference type="InterPro" id="IPR001310">
    <property type="entry name" value="Histidine_triad_HIT"/>
</dbReference>
<dbReference type="STRING" id="452471.Aasi_0732"/>
<dbReference type="InterPro" id="IPR036265">
    <property type="entry name" value="HIT-like_sf"/>
</dbReference>
<dbReference type="PRINTS" id="PR00332">
    <property type="entry name" value="HISTRIAD"/>
</dbReference>
<dbReference type="GO" id="GO:0003824">
    <property type="term" value="F:catalytic activity"/>
    <property type="evidence" value="ECO:0007669"/>
    <property type="project" value="InterPro"/>
</dbReference>
<dbReference type="SUPFAM" id="SSF54197">
    <property type="entry name" value="HIT-like"/>
    <property type="match status" value="1"/>
</dbReference>
<dbReference type="eggNOG" id="COG0537">
    <property type="taxonomic scope" value="Bacteria"/>
</dbReference>
<sequence>MASIFTQIINRQLPAHIIAENEYCIAFLDIHPLAQGHTLVIPKLEVDYIFDLADTILSQILPFAKKVAKGIQEVIPCARIGMAVIGLDIPHAHLHLIPLNKASDINFNKKPLSYTQEELANIAQLIRLRISA</sequence>
<dbReference type="PANTHER" id="PTHR46648">
    <property type="entry name" value="HIT FAMILY PROTEIN 1"/>
    <property type="match status" value="1"/>
</dbReference>
<evidence type="ECO:0000259" key="4">
    <source>
        <dbReference type="PROSITE" id="PS51084"/>
    </source>
</evidence>
<feature type="active site" description="Tele-AMP-histidine intermediate" evidence="1">
    <location>
        <position position="93"/>
    </location>
</feature>
<dbReference type="Pfam" id="PF01230">
    <property type="entry name" value="HIT"/>
    <property type="match status" value="1"/>
</dbReference>
<dbReference type="OrthoDB" id="9784774at2"/>
<keyword evidence="6" id="KW-1185">Reference proteome</keyword>
<dbReference type="PANTHER" id="PTHR46648:SF1">
    <property type="entry name" value="ADENOSINE 5'-MONOPHOSPHORAMIDASE HNT1"/>
    <property type="match status" value="1"/>
</dbReference>
<protein>
    <recommendedName>
        <fullName evidence="4">HIT domain-containing protein</fullName>
    </recommendedName>
</protein>
<evidence type="ECO:0000256" key="3">
    <source>
        <dbReference type="PROSITE-ProRule" id="PRU00464"/>
    </source>
</evidence>
<proteinExistence type="predicted"/>
<dbReference type="EMBL" id="CP001102">
    <property type="protein sequence ID" value="ACE06115.1"/>
    <property type="molecule type" value="Genomic_DNA"/>
</dbReference>
<evidence type="ECO:0000313" key="5">
    <source>
        <dbReference type="EMBL" id="ACE06115.1"/>
    </source>
</evidence>
<dbReference type="KEGG" id="aas:Aasi_0732"/>
<dbReference type="PROSITE" id="PS51084">
    <property type="entry name" value="HIT_2"/>
    <property type="match status" value="1"/>
</dbReference>
<feature type="domain" description="HIT" evidence="4">
    <location>
        <begin position="4"/>
        <end position="107"/>
    </location>
</feature>
<dbReference type="AlphaFoldDB" id="B3ESB3"/>
<gene>
    <name evidence="5" type="ordered locus">Aasi_0732</name>
</gene>
<reference evidence="5 6" key="1">
    <citation type="journal article" date="2010" name="J. Bacteriol.">
        <title>The genome of the amoeba symbiont 'Candidatus Amoebophilus asiaticus' reveals common mechanisms for host cell interaction among amoeba-associated bacteria.</title>
        <authorList>
            <person name="Schmitz-Esser S."/>
            <person name="Tischler P."/>
            <person name="Arnold R."/>
            <person name="Montanaro J."/>
            <person name="Wagner M."/>
            <person name="Rattei T."/>
            <person name="Horn M."/>
        </authorList>
    </citation>
    <scope>NUCLEOTIDE SEQUENCE [LARGE SCALE GENOMIC DNA]</scope>
    <source>
        <strain evidence="5 6">5a2</strain>
    </source>
</reference>
<dbReference type="GO" id="GO:0009117">
    <property type="term" value="P:nucleotide metabolic process"/>
    <property type="evidence" value="ECO:0007669"/>
    <property type="project" value="TreeGrafter"/>
</dbReference>
<dbReference type="InterPro" id="IPR011146">
    <property type="entry name" value="HIT-like"/>
</dbReference>
<name>B3ESB3_AMOA5</name>